<feature type="region of interest" description="Disordered" evidence="1">
    <location>
        <begin position="78"/>
        <end position="105"/>
    </location>
</feature>
<feature type="non-terminal residue" evidence="2">
    <location>
        <position position="1"/>
    </location>
</feature>
<evidence type="ECO:0000256" key="1">
    <source>
        <dbReference type="SAM" id="MobiDB-lite"/>
    </source>
</evidence>
<feature type="compositionally biased region" description="Polar residues" evidence="1">
    <location>
        <begin position="78"/>
        <end position="99"/>
    </location>
</feature>
<evidence type="ECO:0000313" key="2">
    <source>
        <dbReference type="EMBL" id="JAS50781.1"/>
    </source>
</evidence>
<gene>
    <name evidence="2" type="ORF">g.5834</name>
</gene>
<sequence length="105" mass="11258">YEPSSSGTLAYLDIIVSKPCSTAFVFYRCVQAGMMTCATSPTQANFFIASSKQKEDDSCIKNGLSTLKSAAGLPPNFELTNLPRTSNNPCLKQPGQSGQKQEEIG</sequence>
<name>A0A1B6FKS6_9HEMI</name>
<reference evidence="2" key="1">
    <citation type="submission" date="2015-11" db="EMBL/GenBank/DDBJ databases">
        <title>De novo transcriptome assembly of four potential Pierce s Disease insect vectors from Arizona vineyards.</title>
        <authorList>
            <person name="Tassone E.E."/>
        </authorList>
    </citation>
    <scope>NUCLEOTIDE SEQUENCE</scope>
</reference>
<feature type="non-terminal residue" evidence="2">
    <location>
        <position position="105"/>
    </location>
</feature>
<dbReference type="AlphaFoldDB" id="A0A1B6FKS6"/>
<dbReference type="EMBL" id="GECZ01018988">
    <property type="protein sequence ID" value="JAS50781.1"/>
    <property type="molecule type" value="Transcribed_RNA"/>
</dbReference>
<protein>
    <submittedName>
        <fullName evidence="2">Uncharacterized protein</fullName>
    </submittedName>
</protein>
<accession>A0A1B6FKS6</accession>
<proteinExistence type="predicted"/>
<organism evidence="2">
    <name type="scientific">Cuerna arida</name>
    <dbReference type="NCBI Taxonomy" id="1464854"/>
    <lineage>
        <taxon>Eukaryota</taxon>
        <taxon>Metazoa</taxon>
        <taxon>Ecdysozoa</taxon>
        <taxon>Arthropoda</taxon>
        <taxon>Hexapoda</taxon>
        <taxon>Insecta</taxon>
        <taxon>Pterygota</taxon>
        <taxon>Neoptera</taxon>
        <taxon>Paraneoptera</taxon>
        <taxon>Hemiptera</taxon>
        <taxon>Auchenorrhyncha</taxon>
        <taxon>Membracoidea</taxon>
        <taxon>Cicadellidae</taxon>
        <taxon>Cicadellinae</taxon>
        <taxon>Proconiini</taxon>
        <taxon>Cuerna</taxon>
    </lineage>
</organism>